<feature type="transmembrane region" description="Helical" evidence="6">
    <location>
        <begin position="200"/>
        <end position="222"/>
    </location>
</feature>
<feature type="transmembrane region" description="Helical" evidence="6">
    <location>
        <begin position="169"/>
        <end position="188"/>
    </location>
</feature>
<evidence type="ECO:0000256" key="4">
    <source>
        <dbReference type="ARBA" id="ARBA00022989"/>
    </source>
</evidence>
<dbReference type="InterPro" id="IPR008457">
    <property type="entry name" value="Cu-R_CopD_dom"/>
</dbReference>
<organism evidence="8 9">
    <name type="scientific">Acrocarpospora phusangensis</name>
    <dbReference type="NCBI Taxonomy" id="1070424"/>
    <lineage>
        <taxon>Bacteria</taxon>
        <taxon>Bacillati</taxon>
        <taxon>Actinomycetota</taxon>
        <taxon>Actinomycetes</taxon>
        <taxon>Streptosporangiales</taxon>
        <taxon>Streptosporangiaceae</taxon>
        <taxon>Acrocarpospora</taxon>
    </lineage>
</organism>
<dbReference type="PANTHER" id="PTHR34820:SF4">
    <property type="entry name" value="INNER MEMBRANE PROTEIN YEBZ"/>
    <property type="match status" value="1"/>
</dbReference>
<feature type="transmembrane region" description="Helical" evidence="6">
    <location>
        <begin position="582"/>
        <end position="603"/>
    </location>
</feature>
<name>A0A919QHC5_9ACTN</name>
<dbReference type="PANTHER" id="PTHR34820">
    <property type="entry name" value="INNER MEMBRANE PROTEIN YEBZ"/>
    <property type="match status" value="1"/>
</dbReference>
<dbReference type="InterPro" id="IPR032694">
    <property type="entry name" value="CopC/D"/>
</dbReference>
<evidence type="ECO:0000256" key="6">
    <source>
        <dbReference type="SAM" id="Phobius"/>
    </source>
</evidence>
<dbReference type="GO" id="GO:0005886">
    <property type="term" value="C:plasma membrane"/>
    <property type="evidence" value="ECO:0007669"/>
    <property type="project" value="UniProtKB-SubCell"/>
</dbReference>
<keyword evidence="9" id="KW-1185">Reference proteome</keyword>
<feature type="transmembrane region" description="Helical" evidence="6">
    <location>
        <begin position="539"/>
        <end position="562"/>
    </location>
</feature>
<keyword evidence="2" id="KW-1003">Cell membrane</keyword>
<keyword evidence="4 6" id="KW-1133">Transmembrane helix</keyword>
<gene>
    <name evidence="8" type="ORF">Aph01nite_71180</name>
</gene>
<keyword evidence="5 6" id="KW-0472">Membrane</keyword>
<comment type="caution">
    <text evidence="8">The sequence shown here is derived from an EMBL/GenBank/DDBJ whole genome shotgun (WGS) entry which is preliminary data.</text>
</comment>
<proteinExistence type="predicted"/>
<dbReference type="Pfam" id="PF09678">
    <property type="entry name" value="Caa3_CtaG"/>
    <property type="match status" value="1"/>
</dbReference>
<feature type="transmembrane region" description="Helical" evidence="6">
    <location>
        <begin position="472"/>
        <end position="493"/>
    </location>
</feature>
<evidence type="ECO:0000256" key="3">
    <source>
        <dbReference type="ARBA" id="ARBA00022692"/>
    </source>
</evidence>
<dbReference type="RefSeq" id="WP_204045427.1">
    <property type="nucleotide sequence ID" value="NZ_BOOA01000096.1"/>
</dbReference>
<evidence type="ECO:0000256" key="1">
    <source>
        <dbReference type="ARBA" id="ARBA00004651"/>
    </source>
</evidence>
<feature type="domain" description="Copper resistance protein D" evidence="7">
    <location>
        <begin position="230"/>
        <end position="327"/>
    </location>
</feature>
<reference evidence="8" key="1">
    <citation type="submission" date="2021-01" db="EMBL/GenBank/DDBJ databases">
        <title>Whole genome shotgun sequence of Acrocarpospora phusangensis NBRC 108782.</title>
        <authorList>
            <person name="Komaki H."/>
            <person name="Tamura T."/>
        </authorList>
    </citation>
    <scope>NUCLEOTIDE SEQUENCE</scope>
    <source>
        <strain evidence="8">NBRC 108782</strain>
    </source>
</reference>
<evidence type="ECO:0000256" key="2">
    <source>
        <dbReference type="ARBA" id="ARBA00022475"/>
    </source>
</evidence>
<accession>A0A919QHC5</accession>
<feature type="transmembrane region" description="Helical" evidence="6">
    <location>
        <begin position="16"/>
        <end position="35"/>
    </location>
</feature>
<feature type="transmembrane region" description="Helical" evidence="6">
    <location>
        <begin position="100"/>
        <end position="123"/>
    </location>
</feature>
<feature type="transmembrane region" description="Helical" evidence="6">
    <location>
        <begin position="505"/>
        <end position="527"/>
    </location>
</feature>
<comment type="subcellular location">
    <subcellularLocation>
        <location evidence="1">Cell membrane</location>
        <topology evidence="1">Multi-pass membrane protein</topology>
    </subcellularLocation>
</comment>
<dbReference type="InterPro" id="IPR019108">
    <property type="entry name" value="Caa3_assmbl_CtaG-rel"/>
</dbReference>
<dbReference type="Pfam" id="PF05425">
    <property type="entry name" value="CopD"/>
    <property type="match status" value="1"/>
</dbReference>
<protein>
    <submittedName>
        <fullName evidence="8">Copper resistance protein D</fullName>
    </submittedName>
</protein>
<evidence type="ECO:0000256" key="5">
    <source>
        <dbReference type="ARBA" id="ARBA00023136"/>
    </source>
</evidence>
<evidence type="ECO:0000313" key="9">
    <source>
        <dbReference type="Proteomes" id="UP000640052"/>
    </source>
</evidence>
<dbReference type="EMBL" id="BOOA01000096">
    <property type="protein sequence ID" value="GIH28808.1"/>
    <property type="molecule type" value="Genomic_DNA"/>
</dbReference>
<evidence type="ECO:0000259" key="7">
    <source>
        <dbReference type="Pfam" id="PF05425"/>
    </source>
</evidence>
<feature type="transmembrane region" description="Helical" evidence="6">
    <location>
        <begin position="234"/>
        <end position="255"/>
    </location>
</feature>
<feature type="transmembrane region" description="Helical" evidence="6">
    <location>
        <begin position="367"/>
        <end position="387"/>
    </location>
</feature>
<feature type="transmembrane region" description="Helical" evidence="6">
    <location>
        <begin position="431"/>
        <end position="451"/>
    </location>
</feature>
<feature type="transmembrane region" description="Helical" evidence="6">
    <location>
        <begin position="306"/>
        <end position="327"/>
    </location>
</feature>
<feature type="transmembrane region" description="Helical" evidence="6">
    <location>
        <begin position="55"/>
        <end position="80"/>
    </location>
</feature>
<sequence>MTTGSETTSRLRGGTLAFAGALAALAVLLLALWFGGGTPTPSIEGLPSPGPLTRWGLPIVRLVHDVCAVATVGILVASLIAAQDAKARVALAQAAGRWAVVWTFSASLTALLTLSDFLGLPLGEAVESGVLPTFLFNIPQGQAFLIVTVLALVVSVGVLLPLGPWGRAALLVIAIVAVLPPAYAGHSASAADHNLAVSSLMLHIGAAAVWVGGLLALVLLLRDNDDLVTTVRRFSVLALCCYVAVGFSGTINAWVRLGGLEPLFTTRYGWLILAKIAALAVLGWFGWRHRSNTIAAMESGDARAPFLRLASGEIVVMLATVGLAVGLSRTAPPPAEVELTTDNTALGYVLAPFSPGGLLTEIRPDPILLLIVVGLAAAYLVGVRRLARSGGSWPVARTAAWLGGLLVLLYALTGGLAAYGPAIFSVHAVQYGLLSTLGPALLVFGAPLTLYQEINPAGRDRIDSPIGRALSHPWLALGLYAVPLLLLYLTPFFDLAQSSLAVRLILQVVMVATGFVFFATAIGEDPLPRPIVAIVRTRILALALVINALITLGLLTGGVRGADWYVWLDLVWAPNRDGDQQLGAMLALAFPALTIITLMLLLMTRWRTVRQLSSR</sequence>
<feature type="transmembrane region" description="Helical" evidence="6">
    <location>
        <begin position="399"/>
        <end position="419"/>
    </location>
</feature>
<feature type="transmembrane region" description="Helical" evidence="6">
    <location>
        <begin position="143"/>
        <end position="162"/>
    </location>
</feature>
<dbReference type="AlphaFoldDB" id="A0A919QHC5"/>
<keyword evidence="3 6" id="KW-0812">Transmembrane</keyword>
<dbReference type="Proteomes" id="UP000640052">
    <property type="component" value="Unassembled WGS sequence"/>
</dbReference>
<feature type="transmembrane region" description="Helical" evidence="6">
    <location>
        <begin position="267"/>
        <end position="285"/>
    </location>
</feature>
<evidence type="ECO:0000313" key="8">
    <source>
        <dbReference type="EMBL" id="GIH28808.1"/>
    </source>
</evidence>
<dbReference type="GO" id="GO:0006825">
    <property type="term" value="P:copper ion transport"/>
    <property type="evidence" value="ECO:0007669"/>
    <property type="project" value="InterPro"/>
</dbReference>